<proteinExistence type="predicted"/>
<comment type="caution">
    <text evidence="3">The sequence shown here is derived from an EMBL/GenBank/DDBJ whole genome shotgun (WGS) entry which is preliminary data.</text>
</comment>
<dbReference type="SUPFAM" id="SSF53098">
    <property type="entry name" value="Ribonuclease H-like"/>
    <property type="match status" value="1"/>
</dbReference>
<dbReference type="NCBIfam" id="NF033563">
    <property type="entry name" value="transpos_IS30"/>
    <property type="match status" value="1"/>
</dbReference>
<gene>
    <name evidence="3" type="ORF">DID87_05645</name>
</gene>
<evidence type="ECO:0000313" key="4">
    <source>
        <dbReference type="Proteomes" id="UP000313312"/>
    </source>
</evidence>
<dbReference type="Pfam" id="PF13936">
    <property type="entry name" value="HTH_38"/>
    <property type="match status" value="1"/>
</dbReference>
<dbReference type="Gene3D" id="3.30.420.10">
    <property type="entry name" value="Ribonuclease H-like superfamily/Ribonuclease H"/>
    <property type="match status" value="1"/>
</dbReference>
<dbReference type="InterPro" id="IPR012337">
    <property type="entry name" value="RNaseH-like_sf"/>
</dbReference>
<dbReference type="InterPro" id="IPR051917">
    <property type="entry name" value="Transposase-Integrase"/>
</dbReference>
<accession>A0A5C4THV2</accession>
<dbReference type="RefSeq" id="WP_139562484.1">
    <property type="nucleotide sequence ID" value="NZ_JARBEV010000020.1"/>
</dbReference>
<dbReference type="EMBL" id="QFCR01000020">
    <property type="protein sequence ID" value="TNK90035.1"/>
    <property type="molecule type" value="Genomic_DNA"/>
</dbReference>
<dbReference type="GO" id="GO:0015074">
    <property type="term" value="P:DNA integration"/>
    <property type="evidence" value="ECO:0007669"/>
    <property type="project" value="InterPro"/>
</dbReference>
<dbReference type="GO" id="GO:0004803">
    <property type="term" value="F:transposase activity"/>
    <property type="evidence" value="ECO:0007669"/>
    <property type="project" value="TreeGrafter"/>
</dbReference>
<dbReference type="Proteomes" id="UP000313312">
    <property type="component" value="Unassembled WGS sequence"/>
</dbReference>
<protein>
    <submittedName>
        <fullName evidence="3">IS30 family transposase</fullName>
    </submittedName>
</protein>
<keyword evidence="1" id="KW-0233">DNA recombination</keyword>
<dbReference type="PANTHER" id="PTHR10948">
    <property type="entry name" value="TRANSPOSASE"/>
    <property type="match status" value="1"/>
</dbReference>
<name>A0A5C4THV2_FRUSA</name>
<dbReference type="GO" id="GO:0032196">
    <property type="term" value="P:transposition"/>
    <property type="evidence" value="ECO:0007669"/>
    <property type="project" value="TreeGrafter"/>
</dbReference>
<reference evidence="3 4" key="1">
    <citation type="submission" date="2018-05" db="EMBL/GenBank/DDBJ databases">
        <title>Lactobacillus sanfranciscensis Ah4 draft denome sequence.</title>
        <authorList>
            <person name="Zhang G."/>
        </authorList>
    </citation>
    <scope>NUCLEOTIDE SEQUENCE [LARGE SCALE GENOMIC DNA]</scope>
    <source>
        <strain evidence="3 4">Ah4</strain>
    </source>
</reference>
<dbReference type="InterPro" id="IPR001584">
    <property type="entry name" value="Integrase_cat-core"/>
</dbReference>
<evidence type="ECO:0000313" key="3">
    <source>
        <dbReference type="EMBL" id="TNK90035.1"/>
    </source>
</evidence>
<dbReference type="GO" id="GO:0005829">
    <property type="term" value="C:cytosol"/>
    <property type="evidence" value="ECO:0007669"/>
    <property type="project" value="TreeGrafter"/>
</dbReference>
<dbReference type="PROSITE" id="PS50994">
    <property type="entry name" value="INTEGRASE"/>
    <property type="match status" value="1"/>
</dbReference>
<dbReference type="GO" id="GO:0006310">
    <property type="term" value="P:DNA recombination"/>
    <property type="evidence" value="ECO:0007669"/>
    <property type="project" value="UniProtKB-KW"/>
</dbReference>
<dbReference type="PANTHER" id="PTHR10948:SF23">
    <property type="entry name" value="TRANSPOSASE INSI FOR INSERTION SEQUENCE ELEMENT IS30A-RELATED"/>
    <property type="match status" value="1"/>
</dbReference>
<evidence type="ECO:0000259" key="2">
    <source>
        <dbReference type="PROSITE" id="PS50994"/>
    </source>
</evidence>
<sequence>MYKHLNFEDRVKIETLIKEGYNFSKIATIIKVSRSTITREIQKATGGKGLPNKFNKSLYYANQAEQVARKNLYLKKSFGKNKMSNHRVKVIRQKILQEKWSPEQIVYGLRNFGVSVSTIYNWINQNKIEGLNNKLLRNRGKRYKRALSERIRASYRQRKSDLNKTIQHHSIDKRLKSINNRTKFGHWELDGVESMQSNHLVLTLVERKSRFAVAILSKSKHAKDISDSVDKFLNDYHGVVKSITCDRGSEFVASLTQSTFKKHKVKYFYAHAYSPQERGTNENFNRLLREYYPKKTNFAKVSQSNLNKILYSINTRPMKRHKFKSRLVVFKRHLRYINQKNMIITKQIS</sequence>
<dbReference type="InterPro" id="IPR025246">
    <property type="entry name" value="IS30-like_HTH"/>
</dbReference>
<organism evidence="3 4">
    <name type="scientific">Fructilactobacillus sanfranciscensis</name>
    <name type="common">Lactobacillus sanfranciscensis</name>
    <dbReference type="NCBI Taxonomy" id="1625"/>
    <lineage>
        <taxon>Bacteria</taxon>
        <taxon>Bacillati</taxon>
        <taxon>Bacillota</taxon>
        <taxon>Bacilli</taxon>
        <taxon>Lactobacillales</taxon>
        <taxon>Lactobacillaceae</taxon>
        <taxon>Fructilactobacillus</taxon>
    </lineage>
</organism>
<dbReference type="InterPro" id="IPR053392">
    <property type="entry name" value="Transposase_IS30-like"/>
</dbReference>
<feature type="domain" description="Integrase catalytic" evidence="2">
    <location>
        <begin position="178"/>
        <end position="334"/>
    </location>
</feature>
<dbReference type="Pfam" id="PF00665">
    <property type="entry name" value="rve"/>
    <property type="match status" value="1"/>
</dbReference>
<dbReference type="InterPro" id="IPR036397">
    <property type="entry name" value="RNaseH_sf"/>
</dbReference>
<evidence type="ECO:0000256" key="1">
    <source>
        <dbReference type="ARBA" id="ARBA00023172"/>
    </source>
</evidence>
<dbReference type="GO" id="GO:0003676">
    <property type="term" value="F:nucleic acid binding"/>
    <property type="evidence" value="ECO:0007669"/>
    <property type="project" value="InterPro"/>
</dbReference>
<dbReference type="AlphaFoldDB" id="A0A5C4THV2"/>